<dbReference type="Proteomes" id="UP000054166">
    <property type="component" value="Unassembled WGS sequence"/>
</dbReference>
<proteinExistence type="predicted"/>
<evidence type="ECO:0000313" key="3">
    <source>
        <dbReference type="Proteomes" id="UP000054166"/>
    </source>
</evidence>
<keyword evidence="3" id="KW-1185">Reference proteome</keyword>
<reference evidence="3" key="2">
    <citation type="submission" date="2015-01" db="EMBL/GenBank/DDBJ databases">
        <title>Evolutionary Origins and Diversification of the Mycorrhizal Mutualists.</title>
        <authorList>
            <consortium name="DOE Joint Genome Institute"/>
            <consortium name="Mycorrhizal Genomics Consortium"/>
            <person name="Kohler A."/>
            <person name="Kuo A."/>
            <person name="Nagy L.G."/>
            <person name="Floudas D."/>
            <person name="Copeland A."/>
            <person name="Barry K.W."/>
            <person name="Cichocki N."/>
            <person name="Veneault-Fourrey C."/>
            <person name="LaButti K."/>
            <person name="Lindquist E.A."/>
            <person name="Lipzen A."/>
            <person name="Lundell T."/>
            <person name="Morin E."/>
            <person name="Murat C."/>
            <person name="Riley R."/>
            <person name="Ohm R."/>
            <person name="Sun H."/>
            <person name="Tunlid A."/>
            <person name="Henrissat B."/>
            <person name="Grigoriev I.V."/>
            <person name="Hibbett D.S."/>
            <person name="Martin F."/>
        </authorList>
    </citation>
    <scope>NUCLEOTIDE SEQUENCE [LARGE SCALE GENOMIC DNA]</scope>
    <source>
        <strain evidence="3">F 1598</strain>
    </source>
</reference>
<feature type="compositionally biased region" description="Polar residues" evidence="1">
    <location>
        <begin position="1"/>
        <end position="13"/>
    </location>
</feature>
<feature type="region of interest" description="Disordered" evidence="1">
    <location>
        <begin position="83"/>
        <end position="130"/>
    </location>
</feature>
<gene>
    <name evidence="2" type="ORF">PILCRDRAFT_11810</name>
</gene>
<evidence type="ECO:0000313" key="2">
    <source>
        <dbReference type="EMBL" id="KIM77722.1"/>
    </source>
</evidence>
<feature type="compositionally biased region" description="Low complexity" evidence="1">
    <location>
        <begin position="94"/>
        <end position="130"/>
    </location>
</feature>
<sequence length="130" mass="13203">MASQAIPLSNSDEPGSDPGGSLVLTADIEELGLVASSTSTHPTKETAVFLQDIVSNIISFVPVTPAAIAHLEESLAATKVEPEYAFRSRSTQHPSPGTNSAPANSSSSPPLTGKSTPSTLPVLTSSGAAF</sequence>
<feature type="region of interest" description="Disordered" evidence="1">
    <location>
        <begin position="1"/>
        <end position="22"/>
    </location>
</feature>
<dbReference type="HOGENOM" id="CLU_1938946_0_0_1"/>
<accession>A0A0C3BK54</accession>
<protein>
    <submittedName>
        <fullName evidence="2">Uncharacterized protein</fullName>
    </submittedName>
</protein>
<dbReference type="EMBL" id="KN833022">
    <property type="protein sequence ID" value="KIM77722.1"/>
    <property type="molecule type" value="Genomic_DNA"/>
</dbReference>
<organism evidence="2 3">
    <name type="scientific">Piloderma croceum (strain F 1598)</name>
    <dbReference type="NCBI Taxonomy" id="765440"/>
    <lineage>
        <taxon>Eukaryota</taxon>
        <taxon>Fungi</taxon>
        <taxon>Dikarya</taxon>
        <taxon>Basidiomycota</taxon>
        <taxon>Agaricomycotina</taxon>
        <taxon>Agaricomycetes</taxon>
        <taxon>Agaricomycetidae</taxon>
        <taxon>Atheliales</taxon>
        <taxon>Atheliaceae</taxon>
        <taxon>Piloderma</taxon>
    </lineage>
</organism>
<dbReference type="AlphaFoldDB" id="A0A0C3BK54"/>
<reference evidence="2 3" key="1">
    <citation type="submission" date="2014-04" db="EMBL/GenBank/DDBJ databases">
        <authorList>
            <consortium name="DOE Joint Genome Institute"/>
            <person name="Kuo A."/>
            <person name="Tarkka M."/>
            <person name="Buscot F."/>
            <person name="Kohler A."/>
            <person name="Nagy L.G."/>
            <person name="Floudas D."/>
            <person name="Copeland A."/>
            <person name="Barry K.W."/>
            <person name="Cichocki N."/>
            <person name="Veneault-Fourrey C."/>
            <person name="LaButti K."/>
            <person name="Lindquist E.A."/>
            <person name="Lipzen A."/>
            <person name="Lundell T."/>
            <person name="Morin E."/>
            <person name="Murat C."/>
            <person name="Sun H."/>
            <person name="Tunlid A."/>
            <person name="Henrissat B."/>
            <person name="Grigoriev I.V."/>
            <person name="Hibbett D.S."/>
            <person name="Martin F."/>
            <person name="Nordberg H.P."/>
            <person name="Cantor M.N."/>
            <person name="Hua S.X."/>
        </authorList>
    </citation>
    <scope>NUCLEOTIDE SEQUENCE [LARGE SCALE GENOMIC DNA]</scope>
    <source>
        <strain evidence="2 3">F 1598</strain>
    </source>
</reference>
<evidence type="ECO:0000256" key="1">
    <source>
        <dbReference type="SAM" id="MobiDB-lite"/>
    </source>
</evidence>
<dbReference type="InParanoid" id="A0A0C3BK54"/>
<name>A0A0C3BK54_PILCF</name>